<dbReference type="Gene3D" id="2.60.120.1440">
    <property type="match status" value="1"/>
</dbReference>
<feature type="domain" description="FecR protein" evidence="2">
    <location>
        <begin position="126"/>
        <end position="217"/>
    </location>
</feature>
<sequence length="341" mass="37067">MMRCRNDRTLEGMTPAEAAAHWLVRLDGDDVTVAEEAAFDAWLSNSEANRAAYARVCEAWEAVDQVALDPTVQALRISVLAGRRPKRRPPMAQVAAIAAALVLSIGLGVVAVDGPGVAAWMAGETRYATDIGERLDIVLADGTSLTLNTDSRLAVRYRGDRREVRMDRGQAYFDVAHDPSRPFSVEGGGRRVTALGTRFEVRVDPHAFSTTLLEGSIVVDPLKTAADAAPKRMVLEPGETLTARPGRKAVVATRATSAAPAWREGLIEFNDESLAAAVAELNRYNRHPIRLRDERLRTLSVSGVFKAGRPEGFMEAMSALYPVQVVDRGETIDVYWKDAAG</sequence>
<dbReference type="Proteomes" id="UP001549313">
    <property type="component" value="Unassembled WGS sequence"/>
</dbReference>
<evidence type="ECO:0000313" key="4">
    <source>
        <dbReference type="EMBL" id="MET4685257.1"/>
    </source>
</evidence>
<organism evidence="4 5">
    <name type="scientific">Brevundimonas faecalis</name>
    <dbReference type="NCBI Taxonomy" id="947378"/>
    <lineage>
        <taxon>Bacteria</taxon>
        <taxon>Pseudomonadati</taxon>
        <taxon>Pseudomonadota</taxon>
        <taxon>Alphaproteobacteria</taxon>
        <taxon>Caulobacterales</taxon>
        <taxon>Caulobacteraceae</taxon>
        <taxon>Brevundimonas</taxon>
    </lineage>
</organism>
<dbReference type="Pfam" id="PF04773">
    <property type="entry name" value="FecR"/>
    <property type="match status" value="1"/>
</dbReference>
<protein>
    <submittedName>
        <fullName evidence="4">Transmembrane sensor</fullName>
    </submittedName>
</protein>
<dbReference type="InterPro" id="IPR006860">
    <property type="entry name" value="FecR"/>
</dbReference>
<comment type="caution">
    <text evidence="4">The sequence shown here is derived from an EMBL/GenBank/DDBJ whole genome shotgun (WGS) entry which is preliminary data.</text>
</comment>
<dbReference type="PANTHER" id="PTHR30273">
    <property type="entry name" value="PERIPLASMIC SIGNAL SENSOR AND SIGMA FACTOR ACTIVATOR FECR-RELATED"/>
    <property type="match status" value="1"/>
</dbReference>
<keyword evidence="1" id="KW-0472">Membrane</keyword>
<evidence type="ECO:0000313" key="5">
    <source>
        <dbReference type="Proteomes" id="UP001549313"/>
    </source>
</evidence>
<keyword evidence="1 4" id="KW-0812">Transmembrane</keyword>
<proteinExistence type="predicted"/>
<gene>
    <name evidence="4" type="ORF">ABIE19_003208</name>
</gene>
<evidence type="ECO:0000259" key="3">
    <source>
        <dbReference type="Pfam" id="PF16220"/>
    </source>
</evidence>
<dbReference type="InterPro" id="IPR012373">
    <property type="entry name" value="Ferrdict_sens_TM"/>
</dbReference>
<reference evidence="4 5" key="1">
    <citation type="submission" date="2024-06" db="EMBL/GenBank/DDBJ databases">
        <title>Sorghum-associated microbial communities from plants grown in Nebraska, USA.</title>
        <authorList>
            <person name="Schachtman D."/>
        </authorList>
    </citation>
    <scope>NUCLEOTIDE SEQUENCE [LARGE SCALE GENOMIC DNA]</scope>
    <source>
        <strain evidence="4 5">2814</strain>
    </source>
</reference>
<feature type="domain" description="FecR N-terminal" evidence="3">
    <location>
        <begin position="17"/>
        <end position="58"/>
    </location>
</feature>
<dbReference type="RefSeq" id="WP_354090221.1">
    <property type="nucleotide sequence ID" value="NZ_JBEPTF010000005.1"/>
</dbReference>
<dbReference type="PIRSF" id="PIRSF018266">
    <property type="entry name" value="FecR"/>
    <property type="match status" value="1"/>
</dbReference>
<keyword evidence="1" id="KW-1133">Transmembrane helix</keyword>
<keyword evidence="5" id="KW-1185">Reference proteome</keyword>
<name>A0ABV2RH80_9CAUL</name>
<dbReference type="PANTHER" id="PTHR30273:SF2">
    <property type="entry name" value="PROTEIN FECR"/>
    <property type="match status" value="1"/>
</dbReference>
<evidence type="ECO:0000259" key="2">
    <source>
        <dbReference type="Pfam" id="PF04773"/>
    </source>
</evidence>
<dbReference type="Pfam" id="PF16220">
    <property type="entry name" value="DUF4880"/>
    <property type="match status" value="1"/>
</dbReference>
<evidence type="ECO:0000256" key="1">
    <source>
        <dbReference type="SAM" id="Phobius"/>
    </source>
</evidence>
<dbReference type="EMBL" id="JBEPTF010000005">
    <property type="protein sequence ID" value="MET4685257.1"/>
    <property type="molecule type" value="Genomic_DNA"/>
</dbReference>
<dbReference type="InterPro" id="IPR032623">
    <property type="entry name" value="FecR_N"/>
</dbReference>
<accession>A0ABV2RH80</accession>
<feature type="transmembrane region" description="Helical" evidence="1">
    <location>
        <begin position="92"/>
        <end position="112"/>
    </location>
</feature>
<dbReference type="Gene3D" id="3.55.50.30">
    <property type="match status" value="1"/>
</dbReference>